<name>A0ABT4YU02_9VIBR</name>
<keyword evidence="4" id="KW-1185">Reference proteome</keyword>
<keyword evidence="1" id="KW-0732">Signal</keyword>
<dbReference type="InterPro" id="IPR001279">
    <property type="entry name" value="Metallo-B-lactamas"/>
</dbReference>
<gene>
    <name evidence="3" type="ORF">PGX00_15410</name>
</gene>
<dbReference type="Pfam" id="PF00753">
    <property type="entry name" value="Lactamase_B"/>
    <property type="match status" value="1"/>
</dbReference>
<comment type="caution">
    <text evidence="3">The sequence shown here is derived from an EMBL/GenBank/DDBJ whole genome shotgun (WGS) entry which is preliminary data.</text>
</comment>
<evidence type="ECO:0000256" key="1">
    <source>
        <dbReference type="SAM" id="SignalP"/>
    </source>
</evidence>
<dbReference type="CDD" id="cd07739">
    <property type="entry name" value="metallo-hydrolase-like_MBL-fold"/>
    <property type="match status" value="1"/>
</dbReference>
<feature type="chain" id="PRO_5045485880" evidence="1">
    <location>
        <begin position="20"/>
        <end position="288"/>
    </location>
</feature>
<dbReference type="InterPro" id="IPR050855">
    <property type="entry name" value="NDM-1-like"/>
</dbReference>
<feature type="domain" description="Metallo-beta-lactamase" evidence="2">
    <location>
        <begin position="38"/>
        <end position="223"/>
    </location>
</feature>
<sequence>MKKFTLLATSLLLATSAIAADINPLTLKVYNADPASFSVNSTLVYGESEAVIVDAGFTKADALRIAANVLDSGRKLTIIFVSQADPDYYFGVETLKQFFPDAKVLATPEVRRIIEKKMAMKLKVWAPKMGTNAPMKPVLPEEYALSSFSIEGHEVEIKGTEGVLAHRPYLWIPSQKTILGNVAVFGGLHAWTADTQTQPQLDAWTAQLNEMLALDPEVVIPGHMEAGTSLDASTIKHTAEYLTTFATAKANSKDSNELINKMMTSYPSSKVPLALGIGAKVHMGEMKW</sequence>
<dbReference type="Gene3D" id="3.60.15.10">
    <property type="entry name" value="Ribonuclease Z/Hydroxyacylglutathione hydrolase-like"/>
    <property type="match status" value="1"/>
</dbReference>
<dbReference type="PANTHER" id="PTHR42951">
    <property type="entry name" value="METALLO-BETA-LACTAMASE DOMAIN-CONTAINING"/>
    <property type="match status" value="1"/>
</dbReference>
<dbReference type="InterPro" id="IPR036866">
    <property type="entry name" value="RibonucZ/Hydroxyglut_hydro"/>
</dbReference>
<dbReference type="SMART" id="SM00849">
    <property type="entry name" value="Lactamase_B"/>
    <property type="match status" value="1"/>
</dbReference>
<reference evidence="3 4" key="1">
    <citation type="submission" date="2023-01" db="EMBL/GenBank/DDBJ databases">
        <title>Vibrio sp. KJ40-1 sp.nov, isolated from marine algae.</title>
        <authorList>
            <person name="Butt M."/>
            <person name="Kim J.M.J."/>
            <person name="Jeon C.O.C."/>
        </authorList>
    </citation>
    <scope>NUCLEOTIDE SEQUENCE [LARGE SCALE GENOMIC DNA]</scope>
    <source>
        <strain evidence="3 4">KJ40-1</strain>
    </source>
</reference>
<evidence type="ECO:0000259" key="2">
    <source>
        <dbReference type="SMART" id="SM00849"/>
    </source>
</evidence>
<organism evidence="3 4">
    <name type="scientific">Vibrio algarum</name>
    <dbReference type="NCBI Taxonomy" id="3020714"/>
    <lineage>
        <taxon>Bacteria</taxon>
        <taxon>Pseudomonadati</taxon>
        <taxon>Pseudomonadota</taxon>
        <taxon>Gammaproteobacteria</taxon>
        <taxon>Vibrionales</taxon>
        <taxon>Vibrionaceae</taxon>
        <taxon>Vibrio</taxon>
    </lineage>
</organism>
<dbReference type="SUPFAM" id="SSF56281">
    <property type="entry name" value="Metallo-hydrolase/oxidoreductase"/>
    <property type="match status" value="1"/>
</dbReference>
<dbReference type="EMBL" id="JAQLOI010000003">
    <property type="protein sequence ID" value="MDB1124945.1"/>
    <property type="molecule type" value="Genomic_DNA"/>
</dbReference>
<dbReference type="Proteomes" id="UP001210678">
    <property type="component" value="Unassembled WGS sequence"/>
</dbReference>
<dbReference type="PANTHER" id="PTHR42951:SF14">
    <property type="entry name" value="METALLO-BETA-LACTAMASE SUPERFAMILY PROTEIN"/>
    <property type="match status" value="1"/>
</dbReference>
<evidence type="ECO:0000313" key="3">
    <source>
        <dbReference type="EMBL" id="MDB1124945.1"/>
    </source>
</evidence>
<proteinExistence type="predicted"/>
<protein>
    <submittedName>
        <fullName evidence="3">MBL fold metallo-hydrolase</fullName>
    </submittedName>
</protein>
<evidence type="ECO:0000313" key="4">
    <source>
        <dbReference type="Proteomes" id="UP001210678"/>
    </source>
</evidence>
<feature type="signal peptide" evidence="1">
    <location>
        <begin position="1"/>
        <end position="19"/>
    </location>
</feature>
<accession>A0ABT4YU02</accession>
<dbReference type="RefSeq" id="WP_272138198.1">
    <property type="nucleotide sequence ID" value="NZ_JAQLOI010000003.1"/>
</dbReference>